<reference evidence="8" key="1">
    <citation type="submission" date="2023-08" db="EMBL/GenBank/DDBJ databases">
        <authorList>
            <person name="Chen Y."/>
            <person name="Shah S."/>
            <person name="Dougan E. K."/>
            <person name="Thang M."/>
            <person name="Chan C."/>
        </authorList>
    </citation>
    <scope>NUCLEOTIDE SEQUENCE</scope>
</reference>
<comment type="cofactor">
    <cofactor evidence="1">
        <name>L-ascorbate</name>
        <dbReference type="ChEBI" id="CHEBI:38290"/>
    </cofactor>
</comment>
<dbReference type="EMBL" id="CAUJNA010001702">
    <property type="protein sequence ID" value="CAJ1388516.1"/>
    <property type="molecule type" value="Genomic_DNA"/>
</dbReference>
<protein>
    <recommendedName>
        <fullName evidence="7">Fe2OG dioxygenase domain-containing protein</fullName>
    </recommendedName>
</protein>
<evidence type="ECO:0000256" key="1">
    <source>
        <dbReference type="ARBA" id="ARBA00001961"/>
    </source>
</evidence>
<dbReference type="Gene3D" id="2.60.120.620">
    <property type="entry name" value="q2cbj1_9rhob like domain"/>
    <property type="match status" value="1"/>
</dbReference>
<keyword evidence="6" id="KW-0408">Iron</keyword>
<name>A0AA36N3T3_9DINO</name>
<evidence type="ECO:0000259" key="7">
    <source>
        <dbReference type="PROSITE" id="PS51471"/>
    </source>
</evidence>
<dbReference type="InterPro" id="IPR006620">
    <property type="entry name" value="Pro_4_hyd_alph"/>
</dbReference>
<dbReference type="Pfam" id="PF13640">
    <property type="entry name" value="2OG-FeII_Oxy_3"/>
    <property type="match status" value="1"/>
</dbReference>
<dbReference type="InterPro" id="IPR044862">
    <property type="entry name" value="Pro_4_hyd_alph_FE2OG_OXY"/>
</dbReference>
<dbReference type="GO" id="GO:0031543">
    <property type="term" value="F:peptidyl-proline dioxygenase activity"/>
    <property type="evidence" value="ECO:0007669"/>
    <property type="project" value="TreeGrafter"/>
</dbReference>
<dbReference type="GO" id="GO:0071456">
    <property type="term" value="P:cellular response to hypoxia"/>
    <property type="evidence" value="ECO:0007669"/>
    <property type="project" value="TreeGrafter"/>
</dbReference>
<dbReference type="GO" id="GO:0031418">
    <property type="term" value="F:L-ascorbic acid binding"/>
    <property type="evidence" value="ECO:0007669"/>
    <property type="project" value="UniProtKB-KW"/>
</dbReference>
<dbReference type="InterPro" id="IPR051559">
    <property type="entry name" value="HIF_prolyl_hydroxylases"/>
</dbReference>
<gene>
    <name evidence="8" type="ORF">EVOR1521_LOCUS14366</name>
</gene>
<proteinExistence type="predicted"/>
<comment type="caution">
    <text evidence="8">The sequence shown here is derived from an EMBL/GenBank/DDBJ whole genome shotgun (WGS) entry which is preliminary data.</text>
</comment>
<dbReference type="PANTHER" id="PTHR12907:SF26">
    <property type="entry name" value="HIF PROLYL HYDROXYLASE, ISOFORM C"/>
    <property type="match status" value="1"/>
</dbReference>
<organism evidence="8 9">
    <name type="scientific">Effrenium voratum</name>
    <dbReference type="NCBI Taxonomy" id="2562239"/>
    <lineage>
        <taxon>Eukaryota</taxon>
        <taxon>Sar</taxon>
        <taxon>Alveolata</taxon>
        <taxon>Dinophyceae</taxon>
        <taxon>Suessiales</taxon>
        <taxon>Symbiodiniaceae</taxon>
        <taxon>Effrenium</taxon>
    </lineage>
</organism>
<keyword evidence="5" id="KW-0560">Oxidoreductase</keyword>
<dbReference type="SMART" id="SM00702">
    <property type="entry name" value="P4Hc"/>
    <property type="match status" value="1"/>
</dbReference>
<dbReference type="AlphaFoldDB" id="A0AA36N3T3"/>
<dbReference type="PROSITE" id="PS51471">
    <property type="entry name" value="FE2OG_OXY"/>
    <property type="match status" value="1"/>
</dbReference>
<dbReference type="Proteomes" id="UP001178507">
    <property type="component" value="Unassembled WGS sequence"/>
</dbReference>
<keyword evidence="2" id="KW-0479">Metal-binding</keyword>
<sequence>MASNVDPPYLLRGHGKLGNLGLRPRIALVSTLRDVQDQFLLWCEWFRIIGFAHLFLYFDDEECDQASIEAACSTYSADFLSIALNTPQLREEWASLRTWKQFSVFTEDRMCRQLLNIAHALKRAARGEGPEAVDWMFHLDHDELFLPPEGLQAHTLTPFLDVSLFKVPSGRVAKTPLGAAGMNFWAQRTKAGTHFLYYDNGKSAVRVRRNVEIAPTSVHLLYPPEDLEELITKRQAWTNFPKHELADMELDWMISCHDEVVAGAKVLHYPATHYDRLFRKYLHLGNFPAVRFGGELVIPASFHLEARDEFLKYDDQESRKAKLKELLEKAAFLQTEAEVQTQLETGSVVVIDTVRETLRAGRWVPPRQLRPSAASWALRRPSVQGMERLQRMRRQAAEVLFQGGGMLRDLDAALDTIAQRLQTHGWVACELGAHRKLMERAVQEAQGLKSRMSRGSTVIENHILDPGMSNDRGDQVLFMEEQGLTGPEAAKGPAPTLALLNSALADVGFQLDQRLQKTMALRLTERCDGMLSCYGPENGGYSAHVDNADGDGQVAGRVLTAILYLNAGWDRQDAGELAIFHPEKGDIGDADVQGRWHMVHPEANTLVLLRADQTLHEVRSSRAERFAISVWFCGQHAEYGGS</sequence>
<keyword evidence="9" id="KW-1185">Reference proteome</keyword>
<evidence type="ECO:0000256" key="2">
    <source>
        <dbReference type="ARBA" id="ARBA00022723"/>
    </source>
</evidence>
<feature type="domain" description="Fe2OG dioxygenase" evidence="7">
    <location>
        <begin position="523"/>
        <end position="634"/>
    </location>
</feature>
<evidence type="ECO:0000256" key="3">
    <source>
        <dbReference type="ARBA" id="ARBA00022896"/>
    </source>
</evidence>
<evidence type="ECO:0000313" key="8">
    <source>
        <dbReference type="EMBL" id="CAJ1388516.1"/>
    </source>
</evidence>
<keyword evidence="4" id="KW-0223">Dioxygenase</keyword>
<dbReference type="GO" id="GO:0008198">
    <property type="term" value="F:ferrous iron binding"/>
    <property type="evidence" value="ECO:0007669"/>
    <property type="project" value="TreeGrafter"/>
</dbReference>
<dbReference type="InterPro" id="IPR005123">
    <property type="entry name" value="Oxoglu/Fe-dep_dioxygenase_dom"/>
</dbReference>
<evidence type="ECO:0000256" key="6">
    <source>
        <dbReference type="ARBA" id="ARBA00023004"/>
    </source>
</evidence>
<accession>A0AA36N3T3</accession>
<keyword evidence="3" id="KW-0847">Vitamin C</keyword>
<evidence type="ECO:0000313" key="9">
    <source>
        <dbReference type="Proteomes" id="UP001178507"/>
    </source>
</evidence>
<evidence type="ECO:0000256" key="5">
    <source>
        <dbReference type="ARBA" id="ARBA00023002"/>
    </source>
</evidence>
<evidence type="ECO:0000256" key="4">
    <source>
        <dbReference type="ARBA" id="ARBA00022964"/>
    </source>
</evidence>
<dbReference type="PANTHER" id="PTHR12907">
    <property type="entry name" value="EGL NINE HOMOLOG-RELATED"/>
    <property type="match status" value="1"/>
</dbReference>